<evidence type="ECO:0000313" key="1">
    <source>
        <dbReference type="EMBL" id="KGX88004.1"/>
    </source>
</evidence>
<dbReference type="eggNOG" id="ENOG5030AER">
    <property type="taxonomic scope" value="Bacteria"/>
</dbReference>
<reference evidence="1 2" key="1">
    <citation type="submission" date="2013-08" db="EMBL/GenBank/DDBJ databases">
        <authorList>
            <person name="Huang J."/>
            <person name="Wang G."/>
        </authorList>
    </citation>
    <scope>NUCLEOTIDE SEQUENCE [LARGE SCALE GENOMIC DNA]</scope>
    <source>
        <strain evidence="1 2">JSM 072002</strain>
    </source>
</reference>
<evidence type="ECO:0008006" key="3">
    <source>
        <dbReference type="Google" id="ProtNLM"/>
    </source>
</evidence>
<organism evidence="1 2">
    <name type="scientific">Pontibacillus litoralis JSM 072002</name>
    <dbReference type="NCBI Taxonomy" id="1385512"/>
    <lineage>
        <taxon>Bacteria</taxon>
        <taxon>Bacillati</taxon>
        <taxon>Bacillota</taxon>
        <taxon>Bacilli</taxon>
        <taxon>Bacillales</taxon>
        <taxon>Bacillaceae</taxon>
        <taxon>Pontibacillus</taxon>
    </lineage>
</organism>
<dbReference type="EMBL" id="AVPG01000004">
    <property type="protein sequence ID" value="KGX88004.1"/>
    <property type="molecule type" value="Genomic_DNA"/>
</dbReference>
<dbReference type="NCBIfam" id="TIGR01725">
    <property type="entry name" value="phge_HK97_gp10"/>
    <property type="match status" value="1"/>
</dbReference>
<dbReference type="AlphaFoldDB" id="A0A0A5G7M1"/>
<dbReference type="RefSeq" id="WP_036832985.1">
    <property type="nucleotide sequence ID" value="NZ_AVPG01000004.1"/>
</dbReference>
<comment type="caution">
    <text evidence="1">The sequence shown here is derived from an EMBL/GenBank/DDBJ whole genome shotgun (WGS) entry which is preliminary data.</text>
</comment>
<dbReference type="OrthoDB" id="886754at2"/>
<sequence>MELDGLNELLAQLERMDEGIEDDVDKVVKFNTIEMTDETLENERQRFDKGYWTGHTARHTKTIKVGSMQYRTIAGSDYAAYLNYGTRFMDATWFMRDSFLLQRKRFLEDLDRLVK</sequence>
<keyword evidence="2" id="KW-1185">Reference proteome</keyword>
<evidence type="ECO:0000313" key="2">
    <source>
        <dbReference type="Proteomes" id="UP000030401"/>
    </source>
</evidence>
<gene>
    <name evidence="1" type="ORF">N784_13020</name>
</gene>
<name>A0A0A5G7M1_9BACI</name>
<dbReference type="InterPro" id="IPR010064">
    <property type="entry name" value="HK97-gp10_tail"/>
</dbReference>
<accession>A0A0A5G7M1</accession>
<proteinExistence type="predicted"/>
<dbReference type="STRING" id="1385512.N784_13020"/>
<protein>
    <recommendedName>
        <fullName evidence="3">HK97 gp10 family phage protein</fullName>
    </recommendedName>
</protein>
<dbReference type="Proteomes" id="UP000030401">
    <property type="component" value="Unassembled WGS sequence"/>
</dbReference>